<keyword evidence="3" id="KW-1185">Reference proteome</keyword>
<name>K0SW42_THAOC</name>
<accession>K0SW42</accession>
<evidence type="ECO:0000256" key="1">
    <source>
        <dbReference type="SAM" id="Phobius"/>
    </source>
</evidence>
<gene>
    <name evidence="2" type="ORF">THAOC_14006</name>
</gene>
<organism evidence="2 3">
    <name type="scientific">Thalassiosira oceanica</name>
    <name type="common">Marine diatom</name>
    <dbReference type="NCBI Taxonomy" id="159749"/>
    <lineage>
        <taxon>Eukaryota</taxon>
        <taxon>Sar</taxon>
        <taxon>Stramenopiles</taxon>
        <taxon>Ochrophyta</taxon>
        <taxon>Bacillariophyta</taxon>
        <taxon>Coscinodiscophyceae</taxon>
        <taxon>Thalassiosirophycidae</taxon>
        <taxon>Thalassiosirales</taxon>
        <taxon>Thalassiosiraceae</taxon>
        <taxon>Thalassiosira</taxon>
    </lineage>
</organism>
<keyword evidence="1" id="KW-1133">Transmembrane helix</keyword>
<sequence length="90" mass="9553">PRVGTSSGSAAAAAADDAMGSGRLLWVLGAVALIELLLERWTKFVGRYAGRGVRFTGWPSFALLPPPAGVLLGDLGEIGWMRTERSGKRR</sequence>
<evidence type="ECO:0000313" key="2">
    <source>
        <dbReference type="EMBL" id="EJK65171.1"/>
    </source>
</evidence>
<protein>
    <submittedName>
        <fullName evidence="2">Uncharacterized protein</fullName>
    </submittedName>
</protein>
<keyword evidence="1" id="KW-0812">Transmembrane</keyword>
<evidence type="ECO:0000313" key="3">
    <source>
        <dbReference type="Proteomes" id="UP000266841"/>
    </source>
</evidence>
<dbReference type="EMBL" id="AGNL01016257">
    <property type="protein sequence ID" value="EJK65171.1"/>
    <property type="molecule type" value="Genomic_DNA"/>
</dbReference>
<keyword evidence="1" id="KW-0472">Membrane</keyword>
<feature type="non-terminal residue" evidence="2">
    <location>
        <position position="1"/>
    </location>
</feature>
<comment type="caution">
    <text evidence="2">The sequence shown here is derived from an EMBL/GenBank/DDBJ whole genome shotgun (WGS) entry which is preliminary data.</text>
</comment>
<proteinExistence type="predicted"/>
<dbReference type="AlphaFoldDB" id="K0SW42"/>
<reference evidence="2 3" key="1">
    <citation type="journal article" date="2012" name="Genome Biol.">
        <title>Genome and low-iron response of an oceanic diatom adapted to chronic iron limitation.</title>
        <authorList>
            <person name="Lommer M."/>
            <person name="Specht M."/>
            <person name="Roy A.S."/>
            <person name="Kraemer L."/>
            <person name="Andreson R."/>
            <person name="Gutowska M.A."/>
            <person name="Wolf J."/>
            <person name="Bergner S.V."/>
            <person name="Schilhabel M.B."/>
            <person name="Klostermeier U.C."/>
            <person name="Beiko R.G."/>
            <person name="Rosenstiel P."/>
            <person name="Hippler M."/>
            <person name="Laroche J."/>
        </authorList>
    </citation>
    <scope>NUCLEOTIDE SEQUENCE [LARGE SCALE GENOMIC DNA]</scope>
    <source>
        <strain evidence="2 3">CCMP1005</strain>
    </source>
</reference>
<dbReference type="Proteomes" id="UP000266841">
    <property type="component" value="Unassembled WGS sequence"/>
</dbReference>
<feature type="transmembrane region" description="Helical" evidence="1">
    <location>
        <begin position="20"/>
        <end position="38"/>
    </location>
</feature>